<feature type="region of interest" description="Disordered" evidence="1">
    <location>
        <begin position="38"/>
        <end position="58"/>
    </location>
</feature>
<dbReference type="Proteomes" id="UP000284403">
    <property type="component" value="Unassembled WGS sequence"/>
</dbReference>
<evidence type="ECO:0000256" key="1">
    <source>
        <dbReference type="SAM" id="MobiDB-lite"/>
    </source>
</evidence>
<dbReference type="EMBL" id="MKKU01001593">
    <property type="protein sequence ID" value="RNE94903.1"/>
    <property type="molecule type" value="Genomic_DNA"/>
</dbReference>
<dbReference type="RefSeq" id="XP_029222836.1">
    <property type="nucleotide sequence ID" value="XM_029377072.1"/>
</dbReference>
<dbReference type="AlphaFoldDB" id="A0A3R7N1R4"/>
<dbReference type="GeneID" id="40323904"/>
<dbReference type="OrthoDB" id="275832at2759"/>
<evidence type="ECO:0000313" key="3">
    <source>
        <dbReference type="Proteomes" id="UP000284403"/>
    </source>
</evidence>
<keyword evidence="3" id="KW-1185">Reference proteome</keyword>
<organism evidence="2 3">
    <name type="scientific">Trypanosoma conorhini</name>
    <dbReference type="NCBI Taxonomy" id="83891"/>
    <lineage>
        <taxon>Eukaryota</taxon>
        <taxon>Discoba</taxon>
        <taxon>Euglenozoa</taxon>
        <taxon>Kinetoplastea</taxon>
        <taxon>Metakinetoplastina</taxon>
        <taxon>Trypanosomatida</taxon>
        <taxon>Trypanosomatidae</taxon>
        <taxon>Trypanosoma</taxon>
    </lineage>
</organism>
<protein>
    <submittedName>
        <fullName evidence="2">Uncharacterized protein</fullName>
    </submittedName>
</protein>
<reference evidence="2 3" key="1">
    <citation type="journal article" date="2018" name="BMC Genomics">
        <title>Genomic comparison of Trypanosoma conorhini and Trypanosoma rangeli to Trypanosoma cruzi strains of high and low virulence.</title>
        <authorList>
            <person name="Bradwell K.R."/>
            <person name="Koparde V.N."/>
            <person name="Matveyev A.V."/>
            <person name="Serrano M.G."/>
            <person name="Alves J.M."/>
            <person name="Parikh H."/>
            <person name="Huang B."/>
            <person name="Lee V."/>
            <person name="Espinosa-Alvarez O."/>
            <person name="Ortiz P.A."/>
            <person name="Costa-Martins A.G."/>
            <person name="Teixeira M.M."/>
            <person name="Buck G.A."/>
        </authorList>
    </citation>
    <scope>NUCLEOTIDE SEQUENCE [LARGE SCALE GENOMIC DNA]</scope>
    <source>
        <strain evidence="2 3">025E</strain>
    </source>
</reference>
<gene>
    <name evidence="2" type="ORF">Tco025E_10293</name>
</gene>
<evidence type="ECO:0000313" key="2">
    <source>
        <dbReference type="EMBL" id="RNE94903.1"/>
    </source>
</evidence>
<accession>A0A3R7N1R4</accession>
<sequence length="122" mass="14062">MKLVRRARKSIRERRMKACLNDLSANLEKVEMRVFRQQKKERERKRRAAGVSGGVPRDVLMGKMNPELYEVECRLHREAGLPPPPPPEGWAQASRSSAVRRIGFVEFGVVAAEVLRRRQRVS</sequence>
<comment type="caution">
    <text evidence="2">The sequence shown here is derived from an EMBL/GenBank/DDBJ whole genome shotgun (WGS) entry which is preliminary data.</text>
</comment>
<name>A0A3R7N1R4_9TRYP</name>
<proteinExistence type="predicted"/>